<evidence type="ECO:0000313" key="2">
    <source>
        <dbReference type="EMBL" id="NMH95090.1"/>
    </source>
</evidence>
<dbReference type="RefSeq" id="WP_169415756.1">
    <property type="nucleotide sequence ID" value="NZ_JAAXKZ010000154.1"/>
</dbReference>
<dbReference type="Pfam" id="PF01814">
    <property type="entry name" value="Hemerythrin"/>
    <property type="match status" value="1"/>
</dbReference>
<protein>
    <submittedName>
        <fullName evidence="2">Hemerythrin domain-containing protein</fullName>
    </submittedName>
</protein>
<evidence type="ECO:0000313" key="3">
    <source>
        <dbReference type="Proteomes" id="UP000586918"/>
    </source>
</evidence>
<accession>A0A848DQF9</accession>
<reference evidence="2 3" key="1">
    <citation type="submission" date="2020-04" db="EMBL/GenBank/DDBJ databases">
        <authorList>
            <person name="Klaysubun C."/>
            <person name="Duangmal K."/>
            <person name="Lipun K."/>
        </authorList>
    </citation>
    <scope>NUCLEOTIDE SEQUENCE [LARGE SCALE GENOMIC DNA]</scope>
    <source>
        <strain evidence="2 3">DSM 45300</strain>
    </source>
</reference>
<dbReference type="Proteomes" id="UP000586918">
    <property type="component" value="Unassembled WGS sequence"/>
</dbReference>
<feature type="domain" description="Hemerythrin-like" evidence="1">
    <location>
        <begin position="10"/>
        <end position="127"/>
    </location>
</feature>
<organism evidence="2 3">
    <name type="scientific">Pseudonocardia bannensis</name>
    <dbReference type="NCBI Taxonomy" id="630973"/>
    <lineage>
        <taxon>Bacteria</taxon>
        <taxon>Bacillati</taxon>
        <taxon>Actinomycetota</taxon>
        <taxon>Actinomycetes</taxon>
        <taxon>Pseudonocardiales</taxon>
        <taxon>Pseudonocardiaceae</taxon>
        <taxon>Pseudonocardia</taxon>
    </lineage>
</organism>
<dbReference type="PANTHER" id="PTHR35585">
    <property type="entry name" value="HHE DOMAIN PROTEIN (AFU_ORTHOLOGUE AFUA_4G00730)"/>
    <property type="match status" value="1"/>
</dbReference>
<gene>
    <name evidence="2" type="ORF">HF519_26715</name>
</gene>
<dbReference type="Gene3D" id="1.20.120.520">
    <property type="entry name" value="nmb1532 protein domain like"/>
    <property type="match status" value="1"/>
</dbReference>
<sequence length="188" mass="21500">MADPHADTDVIDELRTDHREALTLLGRIASTTDPDERRELTDTVIAEVVRHSVAEEMYVYPVMRKHLPDGEQVVDEDKREHKQLEETMKQLEAVQASEPRFDDLVRDMTEQLRHHATDEENEQFPALRERVPRETLVELRKKVDTAKKLAPTRPHPAAPNAALFHKIAGPGVGLVDRLRDKLTKRPTG</sequence>
<dbReference type="AlphaFoldDB" id="A0A848DQF9"/>
<keyword evidence="3" id="KW-1185">Reference proteome</keyword>
<dbReference type="InterPro" id="IPR012312">
    <property type="entry name" value="Hemerythrin-like"/>
</dbReference>
<comment type="caution">
    <text evidence="2">The sequence shown here is derived from an EMBL/GenBank/DDBJ whole genome shotgun (WGS) entry which is preliminary data.</text>
</comment>
<evidence type="ECO:0000259" key="1">
    <source>
        <dbReference type="Pfam" id="PF01814"/>
    </source>
</evidence>
<proteinExistence type="predicted"/>
<dbReference type="EMBL" id="JAAXKZ010000154">
    <property type="protein sequence ID" value="NMH95090.1"/>
    <property type="molecule type" value="Genomic_DNA"/>
</dbReference>
<dbReference type="PANTHER" id="PTHR35585:SF1">
    <property type="entry name" value="HHE DOMAIN PROTEIN (AFU_ORTHOLOGUE AFUA_4G00730)"/>
    <property type="match status" value="1"/>
</dbReference>
<name>A0A848DQF9_9PSEU</name>